<dbReference type="PROSITE" id="PS50011">
    <property type="entry name" value="PROTEIN_KINASE_DOM"/>
    <property type="match status" value="1"/>
</dbReference>
<dbReference type="PANTHER" id="PTHR11017">
    <property type="entry name" value="LEUCINE-RICH REPEAT-CONTAINING PROTEIN"/>
    <property type="match status" value="1"/>
</dbReference>
<evidence type="ECO:0000259" key="4">
    <source>
        <dbReference type="PROSITE" id="PS50011"/>
    </source>
</evidence>
<dbReference type="InterPro" id="IPR044974">
    <property type="entry name" value="Disease_R_plants"/>
</dbReference>
<evidence type="ECO:0000256" key="2">
    <source>
        <dbReference type="ARBA" id="ARBA00022614"/>
    </source>
</evidence>
<evidence type="ECO:0000259" key="5">
    <source>
        <dbReference type="PROSITE" id="PS50104"/>
    </source>
</evidence>
<dbReference type="Pfam" id="PF00931">
    <property type="entry name" value="NB-ARC"/>
    <property type="match status" value="1"/>
</dbReference>
<dbReference type="Gene3D" id="1.10.510.10">
    <property type="entry name" value="Transferase(Phosphotransferase) domain 1"/>
    <property type="match status" value="1"/>
</dbReference>
<dbReference type="EMBL" id="JBCNJP010000018">
    <property type="protein sequence ID" value="KAK9063619.1"/>
    <property type="molecule type" value="Genomic_DNA"/>
</dbReference>
<evidence type="ECO:0000256" key="1">
    <source>
        <dbReference type="ARBA" id="ARBA00008171"/>
    </source>
</evidence>
<dbReference type="SUPFAM" id="SSF52540">
    <property type="entry name" value="P-loop containing nucleoside triphosphate hydrolases"/>
    <property type="match status" value="1"/>
</dbReference>
<dbReference type="FunFam" id="3.40.50.10140:FF:000007">
    <property type="entry name" value="Disease resistance protein (TIR-NBS-LRR class)"/>
    <property type="match status" value="2"/>
</dbReference>
<dbReference type="GO" id="GO:0006952">
    <property type="term" value="P:defense response"/>
    <property type="evidence" value="ECO:0007669"/>
    <property type="project" value="InterPro"/>
</dbReference>
<gene>
    <name evidence="6" type="ORF">SSX86_017490</name>
</gene>
<dbReference type="InterPro" id="IPR002182">
    <property type="entry name" value="NB-ARC"/>
</dbReference>
<dbReference type="Proteomes" id="UP001408789">
    <property type="component" value="Unassembled WGS sequence"/>
</dbReference>
<dbReference type="Pfam" id="PF01582">
    <property type="entry name" value="TIR"/>
    <property type="match status" value="2"/>
</dbReference>
<protein>
    <submittedName>
        <fullName evidence="6">Uncharacterized protein</fullName>
    </submittedName>
</protein>
<reference evidence="6 7" key="1">
    <citation type="submission" date="2024-04" db="EMBL/GenBank/DDBJ databases">
        <title>The reference genome of an endangered Asteraceae, Deinandra increscens subsp. villosa, native to the Central Coast of California.</title>
        <authorList>
            <person name="Guilliams M."/>
            <person name="Hasenstab-Lehman K."/>
            <person name="Meyer R."/>
            <person name="Mcevoy S."/>
        </authorList>
    </citation>
    <scope>NUCLEOTIDE SEQUENCE [LARGE SCALE GENOMIC DNA]</scope>
    <source>
        <tissue evidence="6">Leaf</tissue>
    </source>
</reference>
<dbReference type="PROSITE" id="PS50104">
    <property type="entry name" value="TIR"/>
    <property type="match status" value="2"/>
</dbReference>
<dbReference type="SUPFAM" id="SSF56112">
    <property type="entry name" value="Protein kinase-like (PK-like)"/>
    <property type="match status" value="1"/>
</dbReference>
<evidence type="ECO:0000256" key="3">
    <source>
        <dbReference type="ARBA" id="ARBA00023027"/>
    </source>
</evidence>
<dbReference type="SMART" id="SM00255">
    <property type="entry name" value="TIR"/>
    <property type="match status" value="2"/>
</dbReference>
<dbReference type="InterPro" id="IPR001245">
    <property type="entry name" value="Ser-Thr/Tyr_kinase_cat_dom"/>
</dbReference>
<dbReference type="PANTHER" id="PTHR11017:SF271">
    <property type="entry name" value="DISEASE RESISTANCE PROTEIN (TIR-NBS-LRR CLASS) FAMILY"/>
    <property type="match status" value="1"/>
</dbReference>
<dbReference type="Pfam" id="PF07714">
    <property type="entry name" value="PK_Tyr_Ser-Thr"/>
    <property type="match status" value="1"/>
</dbReference>
<feature type="domain" description="Protein kinase" evidence="4">
    <location>
        <begin position="1"/>
        <end position="227"/>
    </location>
</feature>
<dbReference type="GO" id="GO:0005524">
    <property type="term" value="F:ATP binding"/>
    <property type="evidence" value="ECO:0007669"/>
    <property type="project" value="InterPro"/>
</dbReference>
<keyword evidence="3" id="KW-0520">NAD</keyword>
<comment type="similarity">
    <text evidence="1">Belongs to the protein kinase superfamily. TKL Ser/Thr protein kinase family. ROCO subfamily.</text>
</comment>
<keyword evidence="7" id="KW-1185">Reference proteome</keyword>
<dbReference type="GO" id="GO:0004672">
    <property type="term" value="F:protein kinase activity"/>
    <property type="evidence" value="ECO:0007669"/>
    <property type="project" value="InterPro"/>
</dbReference>
<proteinExistence type="inferred from homology"/>
<comment type="caution">
    <text evidence="6">The sequence shown here is derived from an EMBL/GenBank/DDBJ whole genome shotgun (WGS) entry which is preliminary data.</text>
</comment>
<dbReference type="GO" id="GO:0007165">
    <property type="term" value="P:signal transduction"/>
    <property type="evidence" value="ECO:0007669"/>
    <property type="project" value="InterPro"/>
</dbReference>
<dbReference type="InterPro" id="IPR000157">
    <property type="entry name" value="TIR_dom"/>
</dbReference>
<organism evidence="6 7">
    <name type="scientific">Deinandra increscens subsp. villosa</name>
    <dbReference type="NCBI Taxonomy" id="3103831"/>
    <lineage>
        <taxon>Eukaryota</taxon>
        <taxon>Viridiplantae</taxon>
        <taxon>Streptophyta</taxon>
        <taxon>Embryophyta</taxon>
        <taxon>Tracheophyta</taxon>
        <taxon>Spermatophyta</taxon>
        <taxon>Magnoliopsida</taxon>
        <taxon>eudicotyledons</taxon>
        <taxon>Gunneridae</taxon>
        <taxon>Pentapetalae</taxon>
        <taxon>asterids</taxon>
        <taxon>campanulids</taxon>
        <taxon>Asterales</taxon>
        <taxon>Asteraceae</taxon>
        <taxon>Asteroideae</taxon>
        <taxon>Heliantheae alliance</taxon>
        <taxon>Madieae</taxon>
        <taxon>Madiinae</taxon>
        <taxon>Deinandra</taxon>
    </lineage>
</organism>
<evidence type="ECO:0000313" key="7">
    <source>
        <dbReference type="Proteomes" id="UP001408789"/>
    </source>
</evidence>
<feature type="domain" description="TIR" evidence="5">
    <location>
        <begin position="268"/>
        <end position="400"/>
    </location>
</feature>
<dbReference type="InterPro" id="IPR035897">
    <property type="entry name" value="Toll_tir_struct_dom_sf"/>
</dbReference>
<dbReference type="InterPro" id="IPR011009">
    <property type="entry name" value="Kinase-like_dom_sf"/>
</dbReference>
<dbReference type="AlphaFoldDB" id="A0AAP0CVD8"/>
<dbReference type="Gene3D" id="3.40.50.10140">
    <property type="entry name" value="Toll/interleukin-1 receptor homology (TIR) domain"/>
    <property type="match status" value="2"/>
</dbReference>
<dbReference type="InterPro" id="IPR000719">
    <property type="entry name" value="Prot_kinase_dom"/>
</dbReference>
<dbReference type="Gene3D" id="3.40.50.300">
    <property type="entry name" value="P-loop containing nucleotide triphosphate hydrolases"/>
    <property type="match status" value="1"/>
</dbReference>
<feature type="domain" description="TIR" evidence="5">
    <location>
        <begin position="449"/>
        <end position="608"/>
    </location>
</feature>
<name>A0AAP0CVD8_9ASTR</name>
<dbReference type="GO" id="GO:0043531">
    <property type="term" value="F:ADP binding"/>
    <property type="evidence" value="ECO:0007669"/>
    <property type="project" value="InterPro"/>
</dbReference>
<dbReference type="Gene3D" id="1.10.8.430">
    <property type="entry name" value="Helical domain of apoptotic protease-activating factors"/>
    <property type="match status" value="1"/>
</dbReference>
<keyword evidence="2" id="KW-0433">Leucine-rich repeat</keyword>
<dbReference type="InterPro" id="IPR027417">
    <property type="entry name" value="P-loop_NTPase"/>
</dbReference>
<accession>A0AAP0CVD8</accession>
<evidence type="ECO:0000313" key="6">
    <source>
        <dbReference type="EMBL" id="KAK9063619.1"/>
    </source>
</evidence>
<sequence>MPSIKQPNQFQILPQNLPSSTTDFAEEEHDEYSYVDEDGHYEYEESIFKNCTQLTWGQRLEICTDIATGLSYLDDEHQNVHMLDEYWKANISDFGLFREGPANLQATFPLSIPRDTLGYVDPEYFYTGRINQKSVIYALGVVLFEVLCERLASEKTDGQFFSAWVQEHYISETLNEIIPSDLREQINTDSLLTFTDVAYRCLKNAETRPTAKKVLEQIQKACDNQLVAASGPWPDEDSVLTAVDDDDGYVLTAPTKTTWSSKPSPSSWKHDIFICFRGLDTRMKFVKHLSSALLQQRVYKDDVIPRGESISPSLFKAIRESKIAIIVFSENFADSEWCLNELAYIMKCRSERGLIVIPIFYHVHPSEVRRQKGKYGAAFSKHELENMDKVEYWRKTLEDAASIAGFVVTGDEEKAIDEIVYTVTHTYLSLIPCHKATDETSARTNLIRIEARLFISYRGLDTRKKFVKQLSSALRQQRVYKDDLIPRGKSIGPSLFKAIRESKIAIIVFSENFADSDWCLNESAYIMKCRAERGLIVIPIFYHVDPSEVRKQKGKYGAAFLKHELENMDKVGSWRKALVDAANIAGFVVTGDEEKAIDEIVYTITHTYLSLIPCHKATDETSAHTNLIGIEARLQDLRPLLEIGSGGVRMVGICGIQGSGKSALASSIYDEIRNEFEGCCFVQNVCAESRMHGLKTLQEKILSDVFKSRVFLSDIKQGLAMMTRRLCHNTVLIVLDDVSHVDHLKMLAASPKWFGDGSLIIVVARNQDLVRARNFITHNVRMLDPEEAIELFSRHAFGAERPAEGYVELSRNIVSKLGGHPSALKSLGCFLHDKDMIEWTSALTRLEGIPVNEILEKFGTGDDGVSRNDFSWFAT</sequence>
<dbReference type="PRINTS" id="PR00364">
    <property type="entry name" value="DISEASERSIST"/>
</dbReference>
<dbReference type="InterPro" id="IPR042197">
    <property type="entry name" value="Apaf_helical"/>
</dbReference>
<dbReference type="SUPFAM" id="SSF52200">
    <property type="entry name" value="Toll/Interleukin receptor TIR domain"/>
    <property type="match status" value="2"/>
</dbReference>